<dbReference type="GO" id="GO:0010487">
    <property type="term" value="F:thermospermine synthase activity"/>
    <property type="evidence" value="ECO:0007669"/>
    <property type="project" value="TreeGrafter"/>
</dbReference>
<comment type="caution">
    <text evidence="7">The sequence shown here is derived from an EMBL/GenBank/DDBJ whole genome shotgun (WGS) entry which is preliminary data.</text>
</comment>
<dbReference type="InterPro" id="IPR029063">
    <property type="entry name" value="SAM-dependent_MTases_sf"/>
</dbReference>
<feature type="transmembrane region" description="Helical" evidence="5">
    <location>
        <begin position="42"/>
        <end position="61"/>
    </location>
</feature>
<evidence type="ECO:0000256" key="5">
    <source>
        <dbReference type="SAM" id="Phobius"/>
    </source>
</evidence>
<evidence type="ECO:0000256" key="4">
    <source>
        <dbReference type="PROSITE-ProRule" id="PRU00354"/>
    </source>
</evidence>
<feature type="domain" description="PABS" evidence="6">
    <location>
        <begin position="202"/>
        <end position="443"/>
    </location>
</feature>
<sequence>MTLSKGLKFGPLEIVVFIAGAAVMILELIGSRILAPYLGTSIYVWASLIGIILGALSLGYYLGGYFSQKNPSLLFLTEVFFISGLAILTVALFKDTFLPYILLLGVKFGSIIAVLALFALPSALLGMISPYAVRLKVSDVQGSGNVAGNLYALSTIGSIFGTFLAGFYLIPAFGSTQILFGLSLILVLTAMLGAKKSLKIIFILLIALNWFFGRPPAPGLIFEADSAYNHIQVKDLTLKDGGEKLRFLFLGKEAHSVIYQNSNRLYSVYQRLYLLDNLFKPEIKKALTLGGGAYIAPLDFLRRYPLAEMTVVEIDPKITQTAKTYFNLKDDSRLKISHEDGRIFLNNNSEKFDVIYGDAFASYYSIPFPLATKEAAARIYQSLTPDGILVLNVINSLSGKKSLLFQAEYKTLKEYFPQIYVFPAYYYDGKNTDKVQNLILIATKNPRRLNKDNLLKNADASQKELLGHFWEEEIKLAPETKILIDDFAPVDYYISKLL</sequence>
<protein>
    <recommendedName>
        <fullName evidence="6">PABS domain-containing protein</fullName>
    </recommendedName>
</protein>
<evidence type="ECO:0000313" key="7">
    <source>
        <dbReference type="EMBL" id="OGY48440.1"/>
    </source>
</evidence>
<feature type="transmembrane region" description="Helical" evidence="5">
    <location>
        <begin position="99"/>
        <end position="128"/>
    </location>
</feature>
<comment type="similarity">
    <text evidence="1">Belongs to the spermidine/spermine synthase family.</text>
</comment>
<feature type="transmembrane region" description="Helical" evidence="5">
    <location>
        <begin position="12"/>
        <end position="30"/>
    </location>
</feature>
<keyword evidence="2 4" id="KW-0808">Transferase</keyword>
<dbReference type="Proteomes" id="UP000178432">
    <property type="component" value="Unassembled WGS sequence"/>
</dbReference>
<evidence type="ECO:0000256" key="1">
    <source>
        <dbReference type="ARBA" id="ARBA00007867"/>
    </source>
</evidence>
<evidence type="ECO:0000259" key="6">
    <source>
        <dbReference type="PROSITE" id="PS51006"/>
    </source>
</evidence>
<feature type="transmembrane region" description="Helical" evidence="5">
    <location>
        <begin position="176"/>
        <end position="193"/>
    </location>
</feature>
<keyword evidence="5" id="KW-1133">Transmembrane helix</keyword>
<dbReference type="PANTHER" id="PTHR43317">
    <property type="entry name" value="THERMOSPERMINE SYNTHASE ACAULIS5"/>
    <property type="match status" value="1"/>
</dbReference>
<dbReference type="SUPFAM" id="SSF53335">
    <property type="entry name" value="S-adenosyl-L-methionine-dependent methyltransferases"/>
    <property type="match status" value="1"/>
</dbReference>
<dbReference type="NCBIfam" id="NF037959">
    <property type="entry name" value="MFS_SpdSyn"/>
    <property type="match status" value="1"/>
</dbReference>
<keyword evidence="5" id="KW-0812">Transmembrane</keyword>
<keyword evidence="5" id="KW-0472">Membrane</keyword>
<gene>
    <name evidence="7" type="ORF">A2663_02055</name>
</gene>
<dbReference type="AlphaFoldDB" id="A0A1G1Y9M8"/>
<dbReference type="PROSITE" id="PS51006">
    <property type="entry name" value="PABS_2"/>
    <property type="match status" value="1"/>
</dbReference>
<dbReference type="GO" id="GO:0006596">
    <property type="term" value="P:polyamine biosynthetic process"/>
    <property type="evidence" value="ECO:0007669"/>
    <property type="project" value="UniProtKB-UniRule"/>
</dbReference>
<name>A0A1G1Y9M8_9BACT</name>
<feature type="transmembrane region" description="Helical" evidence="5">
    <location>
        <begin position="73"/>
        <end position="93"/>
    </location>
</feature>
<reference evidence="7 8" key="1">
    <citation type="journal article" date="2016" name="Nat. Commun.">
        <title>Thousands of microbial genomes shed light on interconnected biogeochemical processes in an aquifer system.</title>
        <authorList>
            <person name="Anantharaman K."/>
            <person name="Brown C.T."/>
            <person name="Hug L.A."/>
            <person name="Sharon I."/>
            <person name="Castelle C.J."/>
            <person name="Probst A.J."/>
            <person name="Thomas B.C."/>
            <person name="Singh A."/>
            <person name="Wilkins M.J."/>
            <person name="Karaoz U."/>
            <person name="Brodie E.L."/>
            <person name="Williams K.H."/>
            <person name="Hubbard S.S."/>
            <person name="Banfield J.F."/>
        </authorList>
    </citation>
    <scope>NUCLEOTIDE SEQUENCE [LARGE SCALE GENOMIC DNA]</scope>
</reference>
<dbReference type="InterPro" id="IPR030374">
    <property type="entry name" value="PABS"/>
</dbReference>
<evidence type="ECO:0000256" key="2">
    <source>
        <dbReference type="ARBA" id="ARBA00022679"/>
    </source>
</evidence>
<accession>A0A1G1Y9M8</accession>
<feature type="transmembrane region" description="Helical" evidence="5">
    <location>
        <begin position="200"/>
        <end position="217"/>
    </location>
</feature>
<dbReference type="Gene3D" id="3.40.50.150">
    <property type="entry name" value="Vaccinia Virus protein VP39"/>
    <property type="match status" value="1"/>
</dbReference>
<dbReference type="EMBL" id="MHIF01000012">
    <property type="protein sequence ID" value="OGY48440.1"/>
    <property type="molecule type" value="Genomic_DNA"/>
</dbReference>
<evidence type="ECO:0000256" key="3">
    <source>
        <dbReference type="ARBA" id="ARBA00023115"/>
    </source>
</evidence>
<proteinExistence type="inferred from homology"/>
<dbReference type="PANTHER" id="PTHR43317:SF1">
    <property type="entry name" value="THERMOSPERMINE SYNTHASE ACAULIS5"/>
    <property type="match status" value="1"/>
</dbReference>
<dbReference type="CDD" id="cd02440">
    <property type="entry name" value="AdoMet_MTases"/>
    <property type="match status" value="1"/>
</dbReference>
<feature type="transmembrane region" description="Helical" evidence="5">
    <location>
        <begin position="149"/>
        <end position="170"/>
    </location>
</feature>
<keyword evidence="3 4" id="KW-0620">Polyamine biosynthesis</keyword>
<feature type="active site" description="Proton acceptor" evidence="4">
    <location>
        <position position="358"/>
    </location>
</feature>
<dbReference type="Pfam" id="PF01564">
    <property type="entry name" value="Spermine_synth"/>
    <property type="match status" value="1"/>
</dbReference>
<organism evidence="7 8">
    <name type="scientific">Candidatus Buchananbacteria bacterium RIFCSPHIGHO2_01_FULL_46_12</name>
    <dbReference type="NCBI Taxonomy" id="1797536"/>
    <lineage>
        <taxon>Bacteria</taxon>
        <taxon>Candidatus Buchananiibacteriota</taxon>
    </lineage>
</organism>
<evidence type="ECO:0000313" key="8">
    <source>
        <dbReference type="Proteomes" id="UP000178432"/>
    </source>
</evidence>